<dbReference type="Pfam" id="PF08448">
    <property type="entry name" value="PAS_4"/>
    <property type="match status" value="1"/>
</dbReference>
<dbReference type="EMBL" id="CADCVH010000073">
    <property type="protein sequence ID" value="CAA9460522.1"/>
    <property type="molecule type" value="Genomic_DNA"/>
</dbReference>
<evidence type="ECO:0000256" key="6">
    <source>
        <dbReference type="ARBA" id="ARBA00022679"/>
    </source>
</evidence>
<evidence type="ECO:0000256" key="3">
    <source>
        <dbReference type="ARBA" id="ARBA00004236"/>
    </source>
</evidence>
<dbReference type="CDD" id="cd06225">
    <property type="entry name" value="HAMP"/>
    <property type="match status" value="1"/>
</dbReference>
<dbReference type="InterPro" id="IPR050351">
    <property type="entry name" value="BphY/WalK/GraS-like"/>
</dbReference>
<dbReference type="SMART" id="SM00091">
    <property type="entry name" value="PAS"/>
    <property type="match status" value="1"/>
</dbReference>
<dbReference type="Gene3D" id="1.10.287.130">
    <property type="match status" value="1"/>
</dbReference>
<dbReference type="InterPro" id="IPR036890">
    <property type="entry name" value="HATPase_C_sf"/>
</dbReference>
<keyword evidence="8" id="KW-0547">Nucleotide-binding</keyword>
<keyword evidence="7 15" id="KW-0812">Transmembrane</keyword>
<evidence type="ECO:0000259" key="17">
    <source>
        <dbReference type="PROSITE" id="PS50112"/>
    </source>
</evidence>
<keyword evidence="5" id="KW-0597">Phosphoprotein</keyword>
<keyword evidence="13 15" id="KW-0472">Membrane</keyword>
<evidence type="ECO:0000256" key="1">
    <source>
        <dbReference type="ARBA" id="ARBA00000085"/>
    </source>
</evidence>
<dbReference type="AlphaFoldDB" id="A0A6J4R0C6"/>
<dbReference type="InterPro" id="IPR003594">
    <property type="entry name" value="HATPase_dom"/>
</dbReference>
<dbReference type="Gene3D" id="3.30.450.20">
    <property type="entry name" value="PAS domain"/>
    <property type="match status" value="1"/>
</dbReference>
<dbReference type="CDD" id="cd00075">
    <property type="entry name" value="HATPase"/>
    <property type="match status" value="1"/>
</dbReference>
<evidence type="ECO:0000256" key="9">
    <source>
        <dbReference type="ARBA" id="ARBA00022777"/>
    </source>
</evidence>
<dbReference type="SUPFAM" id="SSF47384">
    <property type="entry name" value="Homodimeric domain of signal transducing histidine kinase"/>
    <property type="match status" value="1"/>
</dbReference>
<dbReference type="Gene3D" id="6.10.340.10">
    <property type="match status" value="1"/>
</dbReference>
<organism evidence="19">
    <name type="scientific">uncultured Rubrobacteraceae bacterium</name>
    <dbReference type="NCBI Taxonomy" id="349277"/>
    <lineage>
        <taxon>Bacteria</taxon>
        <taxon>Bacillati</taxon>
        <taxon>Actinomycetota</taxon>
        <taxon>Rubrobacteria</taxon>
        <taxon>Rubrobacterales</taxon>
        <taxon>Rubrobacteraceae</taxon>
        <taxon>environmental samples</taxon>
    </lineage>
</organism>
<evidence type="ECO:0000256" key="14">
    <source>
        <dbReference type="ARBA" id="ARBA00039401"/>
    </source>
</evidence>
<reference evidence="19" key="1">
    <citation type="submission" date="2020-02" db="EMBL/GenBank/DDBJ databases">
        <authorList>
            <person name="Meier V. D."/>
        </authorList>
    </citation>
    <scope>NUCLEOTIDE SEQUENCE</scope>
    <source>
        <strain evidence="19">AVDCRST_MAG02</strain>
    </source>
</reference>
<dbReference type="SUPFAM" id="SSF55874">
    <property type="entry name" value="ATPase domain of HSP90 chaperone/DNA topoisomerase II/histidine kinase"/>
    <property type="match status" value="1"/>
</dbReference>
<dbReference type="Pfam" id="PF00672">
    <property type="entry name" value="HAMP"/>
    <property type="match status" value="1"/>
</dbReference>
<name>A0A6J4R0C6_9ACTN</name>
<dbReference type="InterPro" id="IPR036097">
    <property type="entry name" value="HisK_dim/P_sf"/>
</dbReference>
<dbReference type="Pfam" id="PF02518">
    <property type="entry name" value="HATPase_c"/>
    <property type="match status" value="1"/>
</dbReference>
<dbReference type="InterPro" id="IPR035965">
    <property type="entry name" value="PAS-like_dom_sf"/>
</dbReference>
<evidence type="ECO:0000256" key="15">
    <source>
        <dbReference type="SAM" id="Phobius"/>
    </source>
</evidence>
<dbReference type="PANTHER" id="PTHR42878">
    <property type="entry name" value="TWO-COMPONENT HISTIDINE KINASE"/>
    <property type="match status" value="1"/>
</dbReference>
<evidence type="ECO:0000256" key="4">
    <source>
        <dbReference type="ARBA" id="ARBA00012438"/>
    </source>
</evidence>
<dbReference type="SUPFAM" id="SSF55785">
    <property type="entry name" value="PYP-like sensor domain (PAS domain)"/>
    <property type="match status" value="1"/>
</dbReference>
<protein>
    <recommendedName>
        <fullName evidence="14">Sensor-like histidine kinase SenX3</fullName>
        <ecNumber evidence="4">2.7.13.3</ecNumber>
    </recommendedName>
</protein>
<dbReference type="InterPro" id="IPR003660">
    <property type="entry name" value="HAMP_dom"/>
</dbReference>
<keyword evidence="10" id="KW-0067">ATP-binding</keyword>
<evidence type="ECO:0000259" key="18">
    <source>
        <dbReference type="PROSITE" id="PS50885"/>
    </source>
</evidence>
<dbReference type="GO" id="GO:0005524">
    <property type="term" value="F:ATP binding"/>
    <property type="evidence" value="ECO:0007669"/>
    <property type="project" value="UniProtKB-KW"/>
</dbReference>
<dbReference type="GO" id="GO:0007234">
    <property type="term" value="P:osmosensory signaling via phosphorelay pathway"/>
    <property type="evidence" value="ECO:0007669"/>
    <property type="project" value="TreeGrafter"/>
</dbReference>
<dbReference type="InterPro" id="IPR000014">
    <property type="entry name" value="PAS"/>
</dbReference>
<evidence type="ECO:0000259" key="16">
    <source>
        <dbReference type="PROSITE" id="PS50109"/>
    </source>
</evidence>
<dbReference type="SMART" id="SM00387">
    <property type="entry name" value="HATPase_c"/>
    <property type="match status" value="1"/>
</dbReference>
<dbReference type="GO" id="GO:0000155">
    <property type="term" value="F:phosphorelay sensor kinase activity"/>
    <property type="evidence" value="ECO:0007669"/>
    <property type="project" value="InterPro"/>
</dbReference>
<evidence type="ECO:0000256" key="10">
    <source>
        <dbReference type="ARBA" id="ARBA00022840"/>
    </source>
</evidence>
<dbReference type="PROSITE" id="PS50112">
    <property type="entry name" value="PAS"/>
    <property type="match status" value="1"/>
</dbReference>
<dbReference type="CDD" id="cd00082">
    <property type="entry name" value="HisKA"/>
    <property type="match status" value="1"/>
</dbReference>
<keyword evidence="12" id="KW-0902">Two-component regulatory system</keyword>
<evidence type="ECO:0000256" key="7">
    <source>
        <dbReference type="ARBA" id="ARBA00022692"/>
    </source>
</evidence>
<evidence type="ECO:0000256" key="13">
    <source>
        <dbReference type="ARBA" id="ARBA00023136"/>
    </source>
</evidence>
<evidence type="ECO:0000313" key="19">
    <source>
        <dbReference type="EMBL" id="CAA9460522.1"/>
    </source>
</evidence>
<feature type="domain" description="Histidine kinase" evidence="16">
    <location>
        <begin position="349"/>
        <end position="557"/>
    </location>
</feature>
<proteinExistence type="predicted"/>
<feature type="transmembrane region" description="Helical" evidence="15">
    <location>
        <begin position="151"/>
        <end position="170"/>
    </location>
</feature>
<sequence length="560" mass="60115">MPLLAVLIVLLSIGTLLLYGLPAARTRLGQFSEERALARAAAAARGVETAGGKDLRRALIIAARTGKGEVLIVSAQARVVDRGGPEMLPSPPKFVLRSAAEGRRTIEEVEGVRIATVPLIRDGRLDGGLIFVPDEAENTIFGIFSRSSVEAAAIAAVLGGGLMLLVAALLSRRVERLTLGARSIERGNLSYRLEPGFDDELGGLAKSFNAMAAKLEGSFSELEERKAALGVILDNLSEGVLATDLEGRIMFANPGARAMLGMDGEEPPEEHPEALPNPWAEFDLPKAVARCAEEGECGEARVRGEETYLRVNLRSLPEHDEHGGGVLVVIQDLSEGRRLEANQQRFLANAAHELKTPLTTILGASDLLLDGDEDDPELRRRFLGHINTEARRMQRLSETLLRLARTGFDLREPHLGAVDPNEVARRAAGSMEPLAESAGLELSVEGHGARLRADEEWLEQALLVLLSNAIKHSRRGGHVRLRVDGASVTVEDDGEGMGQIDLRHAFERFYQGAGSSGGFGLGLPICKELVERMGGKISIESEEGSGTTVKIHLPEAGSDA</sequence>
<dbReference type="NCBIfam" id="TIGR00229">
    <property type="entry name" value="sensory_box"/>
    <property type="match status" value="1"/>
</dbReference>
<dbReference type="GO" id="GO:0030295">
    <property type="term" value="F:protein kinase activator activity"/>
    <property type="evidence" value="ECO:0007669"/>
    <property type="project" value="TreeGrafter"/>
</dbReference>
<dbReference type="GO" id="GO:0005886">
    <property type="term" value="C:plasma membrane"/>
    <property type="evidence" value="ECO:0007669"/>
    <property type="project" value="UniProtKB-SubCell"/>
</dbReference>
<comment type="catalytic activity">
    <reaction evidence="1">
        <text>ATP + protein L-histidine = ADP + protein N-phospho-L-histidine.</text>
        <dbReference type="EC" id="2.7.13.3"/>
    </reaction>
</comment>
<dbReference type="PRINTS" id="PR00344">
    <property type="entry name" value="BCTRLSENSOR"/>
</dbReference>
<dbReference type="EC" id="2.7.13.3" evidence="4"/>
<gene>
    <name evidence="19" type="ORF">AVDCRST_MAG02-2202</name>
</gene>
<accession>A0A6J4R0C6</accession>
<keyword evidence="11 15" id="KW-1133">Transmembrane helix</keyword>
<dbReference type="Pfam" id="PF00512">
    <property type="entry name" value="HisKA"/>
    <property type="match status" value="1"/>
</dbReference>
<evidence type="ECO:0000256" key="8">
    <source>
        <dbReference type="ARBA" id="ARBA00022741"/>
    </source>
</evidence>
<dbReference type="InterPro" id="IPR005467">
    <property type="entry name" value="His_kinase_dom"/>
</dbReference>
<evidence type="ECO:0000256" key="11">
    <source>
        <dbReference type="ARBA" id="ARBA00022989"/>
    </source>
</evidence>
<dbReference type="InterPro" id="IPR004358">
    <property type="entry name" value="Sig_transdc_His_kin-like_C"/>
</dbReference>
<dbReference type="InterPro" id="IPR013656">
    <property type="entry name" value="PAS_4"/>
</dbReference>
<feature type="domain" description="HAMP" evidence="18">
    <location>
        <begin position="168"/>
        <end position="220"/>
    </location>
</feature>
<dbReference type="Gene3D" id="3.30.565.10">
    <property type="entry name" value="Histidine kinase-like ATPase, C-terminal domain"/>
    <property type="match status" value="1"/>
</dbReference>
<dbReference type="SMART" id="SM00388">
    <property type="entry name" value="HisKA"/>
    <property type="match status" value="1"/>
</dbReference>
<keyword evidence="9 19" id="KW-0418">Kinase</keyword>
<dbReference type="GO" id="GO:0000156">
    <property type="term" value="F:phosphorelay response regulator activity"/>
    <property type="evidence" value="ECO:0007669"/>
    <property type="project" value="TreeGrafter"/>
</dbReference>
<dbReference type="PROSITE" id="PS50885">
    <property type="entry name" value="HAMP"/>
    <property type="match status" value="1"/>
</dbReference>
<evidence type="ECO:0000256" key="2">
    <source>
        <dbReference type="ARBA" id="ARBA00004141"/>
    </source>
</evidence>
<dbReference type="CDD" id="cd00130">
    <property type="entry name" value="PAS"/>
    <property type="match status" value="1"/>
</dbReference>
<dbReference type="SMART" id="SM00304">
    <property type="entry name" value="HAMP"/>
    <property type="match status" value="1"/>
</dbReference>
<evidence type="ECO:0000256" key="5">
    <source>
        <dbReference type="ARBA" id="ARBA00022553"/>
    </source>
</evidence>
<dbReference type="FunFam" id="1.10.287.130:FF:000001">
    <property type="entry name" value="Two-component sensor histidine kinase"/>
    <property type="match status" value="1"/>
</dbReference>
<feature type="domain" description="PAS" evidence="17">
    <location>
        <begin position="225"/>
        <end position="266"/>
    </location>
</feature>
<dbReference type="PANTHER" id="PTHR42878:SF7">
    <property type="entry name" value="SENSOR HISTIDINE KINASE GLRK"/>
    <property type="match status" value="1"/>
</dbReference>
<keyword evidence="6" id="KW-0808">Transferase</keyword>
<evidence type="ECO:0000256" key="12">
    <source>
        <dbReference type="ARBA" id="ARBA00023012"/>
    </source>
</evidence>
<dbReference type="InterPro" id="IPR003661">
    <property type="entry name" value="HisK_dim/P_dom"/>
</dbReference>
<dbReference type="SUPFAM" id="SSF158472">
    <property type="entry name" value="HAMP domain-like"/>
    <property type="match status" value="1"/>
</dbReference>
<comment type="subcellular location">
    <subcellularLocation>
        <location evidence="3">Cell membrane</location>
    </subcellularLocation>
    <subcellularLocation>
        <location evidence="2">Membrane</location>
        <topology evidence="2">Multi-pass membrane protein</topology>
    </subcellularLocation>
</comment>
<dbReference type="PROSITE" id="PS50109">
    <property type="entry name" value="HIS_KIN"/>
    <property type="match status" value="1"/>
</dbReference>